<feature type="region of interest" description="Disordered" evidence="7">
    <location>
        <begin position="490"/>
        <end position="538"/>
    </location>
</feature>
<dbReference type="GO" id="GO:0005634">
    <property type="term" value="C:nucleus"/>
    <property type="evidence" value="ECO:0007669"/>
    <property type="project" value="UniProtKB-SubCell"/>
</dbReference>
<evidence type="ECO:0000256" key="3">
    <source>
        <dbReference type="ARBA" id="ARBA00022664"/>
    </source>
</evidence>
<evidence type="ECO:0000256" key="2">
    <source>
        <dbReference type="ARBA" id="ARBA00010313"/>
    </source>
</evidence>
<evidence type="ECO:0000256" key="5">
    <source>
        <dbReference type="ARBA" id="ARBA00023242"/>
    </source>
</evidence>
<reference evidence="8" key="1">
    <citation type="journal article" date="2012" name="PLoS Negl. Trop. Dis.">
        <title>A systematically improved high quality genome and transcriptome of the human blood fluke Schistosoma mansoni.</title>
        <authorList>
            <person name="Protasio A.V."/>
            <person name="Tsai I.J."/>
            <person name="Babbage A."/>
            <person name="Nichol S."/>
            <person name="Hunt M."/>
            <person name="Aslett M.A."/>
            <person name="De Silva N."/>
            <person name="Velarde G.S."/>
            <person name="Anderson T.J."/>
            <person name="Clark R.C."/>
            <person name="Davidson C."/>
            <person name="Dillon G.P."/>
            <person name="Holroyd N.E."/>
            <person name="LoVerde P.T."/>
            <person name="Lloyd C."/>
            <person name="McQuillan J."/>
            <person name="Oliveira G."/>
            <person name="Otto T.D."/>
            <person name="Parker-Manuel S.J."/>
            <person name="Quail M.A."/>
            <person name="Wilson R.A."/>
            <person name="Zerlotini A."/>
            <person name="Dunne D.W."/>
            <person name="Berriman M."/>
        </authorList>
    </citation>
    <scope>NUCLEOTIDE SEQUENCE [LARGE SCALE GENOMIC DNA]</scope>
    <source>
        <strain evidence="8">Puerto Rican</strain>
    </source>
</reference>
<dbReference type="GO" id="GO:0008380">
    <property type="term" value="P:RNA splicing"/>
    <property type="evidence" value="ECO:0007669"/>
    <property type="project" value="UniProtKB-KW"/>
</dbReference>
<keyword evidence="6" id="KW-0175">Coiled coil</keyword>
<accession>A0A5K4ED42</accession>
<dbReference type="GO" id="GO:0016556">
    <property type="term" value="P:mRNA modification"/>
    <property type="evidence" value="ECO:0007669"/>
    <property type="project" value="InterPro"/>
</dbReference>
<dbReference type="STRING" id="6183.A0A5K4ED42"/>
<protein>
    <submittedName>
        <fullName evidence="9">Cytospin-A</fullName>
    </submittedName>
</protein>
<comment type="subcellular location">
    <subcellularLocation>
        <location evidence="1">Nucleus</location>
    </subcellularLocation>
</comment>
<keyword evidence="8" id="KW-1185">Reference proteome</keyword>
<dbReference type="Pfam" id="PF17098">
    <property type="entry name" value="Wtap"/>
    <property type="match status" value="1"/>
</dbReference>
<keyword evidence="5" id="KW-0539">Nucleus</keyword>
<sequence>MNSLPKKVLVHFDLITMKGLLKGSCKSHMPLFSDEQRCIFELERAIEAKTKEKNNLREKLRSILRLSERLDALLPLKLESKERELRHFLLPSVPRSNACDIDANKNHTTSGGCTISSNVRPVPSLVSSGLTKSADSLLGPANAVARITSSKGGALLPTPYPNPSQASDKSVTHNRGLLPSGIHSQSTKSSVDNGPCIKDVPNYADVLIDSSVNLVLSRLRRTQCNFDNLVAANQSELQSFTFTQNSQNGKRMMMRIRVLEHENEELANVNRTGRTARLESEISLRRAFVNDLKNAHSDMEYLVEEAETEAEVLGSSLMMLQQRLQLTQSTAEFLASELQKLEPVICAEISNSGGDTDAKNVLLHEETKLEDVTSVSPGRLRNSQNDSLYDELILDPGVEISRQSSESPKSYTDLPVDSDVDSLMTEIKYDEKSCIYARVLPKSENNISDDKNFGKSKRKRVSGSCGDSSNENYKSHLDSLSFLPAPLSRNTVSTPASDRTKSRPVIPVRGPQRTFHSNREHTAPVTQIKSISSSTTSPLDECISSKLLKLSKFDSKLTVDSSIKSPCIKSFTSNHPNVIDGSSS</sequence>
<proteinExistence type="inferred from homology"/>
<dbReference type="InParanoid" id="A0A5K4ED42"/>
<dbReference type="GO" id="GO:0006397">
    <property type="term" value="P:mRNA processing"/>
    <property type="evidence" value="ECO:0007669"/>
    <property type="project" value="UniProtKB-KW"/>
</dbReference>
<dbReference type="WBParaSite" id="Smp_043610.2">
    <property type="protein sequence ID" value="Smp_043610.2"/>
    <property type="gene ID" value="Smp_043610"/>
</dbReference>
<evidence type="ECO:0000313" key="9">
    <source>
        <dbReference type="WBParaSite" id="Smp_043610.2"/>
    </source>
</evidence>
<organism evidence="8 9">
    <name type="scientific">Schistosoma mansoni</name>
    <name type="common">Blood fluke</name>
    <dbReference type="NCBI Taxonomy" id="6183"/>
    <lineage>
        <taxon>Eukaryota</taxon>
        <taxon>Metazoa</taxon>
        <taxon>Spiralia</taxon>
        <taxon>Lophotrochozoa</taxon>
        <taxon>Platyhelminthes</taxon>
        <taxon>Trematoda</taxon>
        <taxon>Digenea</taxon>
        <taxon>Strigeidida</taxon>
        <taxon>Schistosomatoidea</taxon>
        <taxon>Schistosomatidae</taxon>
        <taxon>Schistosoma</taxon>
    </lineage>
</organism>
<evidence type="ECO:0000256" key="6">
    <source>
        <dbReference type="SAM" id="Coils"/>
    </source>
</evidence>
<dbReference type="Proteomes" id="UP000008854">
    <property type="component" value="Unassembled WGS sequence"/>
</dbReference>
<keyword evidence="4" id="KW-0508">mRNA splicing</keyword>
<dbReference type="PANTHER" id="PTHR15217:SF0">
    <property type="entry name" value="PRE-MRNA-SPLICING REGULATOR WTAP"/>
    <property type="match status" value="1"/>
</dbReference>
<feature type="coiled-coil region" evidence="6">
    <location>
        <begin position="39"/>
        <end position="66"/>
    </location>
</feature>
<name>A0A5K4ED42_SCHMA</name>
<keyword evidence="3" id="KW-0507">mRNA processing</keyword>
<evidence type="ECO:0000313" key="8">
    <source>
        <dbReference type="Proteomes" id="UP000008854"/>
    </source>
</evidence>
<evidence type="ECO:0000256" key="4">
    <source>
        <dbReference type="ARBA" id="ARBA00023187"/>
    </source>
</evidence>
<feature type="compositionally biased region" description="Polar residues" evidence="7">
    <location>
        <begin position="182"/>
        <end position="192"/>
    </location>
</feature>
<comment type="similarity">
    <text evidence="2">Belongs to the fl(2)d family.</text>
</comment>
<reference evidence="9" key="2">
    <citation type="submission" date="2019-11" db="UniProtKB">
        <authorList>
            <consortium name="WormBaseParasite"/>
        </authorList>
    </citation>
    <scope>IDENTIFICATION</scope>
    <source>
        <strain evidence="9">Puerto Rican</strain>
    </source>
</reference>
<feature type="region of interest" description="Disordered" evidence="7">
    <location>
        <begin position="152"/>
        <end position="195"/>
    </location>
</feature>
<feature type="coiled-coil region" evidence="6">
    <location>
        <begin position="289"/>
        <end position="323"/>
    </location>
</feature>
<evidence type="ECO:0000256" key="1">
    <source>
        <dbReference type="ARBA" id="ARBA00004123"/>
    </source>
</evidence>
<dbReference type="PANTHER" id="PTHR15217">
    <property type="entry name" value="WILMS' TUMOR 1-ASSOCIATING PROTEIN"/>
    <property type="match status" value="1"/>
</dbReference>
<evidence type="ECO:0000256" key="7">
    <source>
        <dbReference type="SAM" id="MobiDB-lite"/>
    </source>
</evidence>
<dbReference type="InterPro" id="IPR033757">
    <property type="entry name" value="WTAP"/>
</dbReference>
<feature type="compositionally biased region" description="Low complexity" evidence="7">
    <location>
        <begin position="528"/>
        <end position="537"/>
    </location>
</feature>
<feature type="region of interest" description="Disordered" evidence="7">
    <location>
        <begin position="446"/>
        <end position="472"/>
    </location>
</feature>
<dbReference type="GO" id="GO:0000381">
    <property type="term" value="P:regulation of alternative mRNA splicing, via spliceosome"/>
    <property type="evidence" value="ECO:0007669"/>
    <property type="project" value="InterPro"/>
</dbReference>
<dbReference type="AlphaFoldDB" id="A0A5K4ED42"/>
<dbReference type="ExpressionAtlas" id="A0A5K4ED42">
    <property type="expression patterns" value="baseline and differential"/>
</dbReference>